<dbReference type="AlphaFoldDB" id="A0AAD2GD66"/>
<gene>
    <name evidence="5" type="ORF">CYCCA115_LOCUS24308</name>
</gene>
<dbReference type="GO" id="GO:0016116">
    <property type="term" value="P:carotenoid metabolic process"/>
    <property type="evidence" value="ECO:0007669"/>
    <property type="project" value="InterPro"/>
</dbReference>
<feature type="coiled-coil region" evidence="1">
    <location>
        <begin position="96"/>
        <end position="147"/>
    </location>
</feature>
<feature type="domain" description="PPIase cyclophilin-type" evidence="4">
    <location>
        <begin position="191"/>
        <end position="364"/>
    </location>
</feature>
<keyword evidence="3" id="KW-1133">Transmembrane helix</keyword>
<dbReference type="PANTHER" id="PTHR46313">
    <property type="match status" value="1"/>
</dbReference>
<comment type="caution">
    <text evidence="5">The sequence shown here is derived from an EMBL/GenBank/DDBJ whole genome shotgun (WGS) entry which is preliminary data.</text>
</comment>
<feature type="region of interest" description="Disordered" evidence="2">
    <location>
        <begin position="370"/>
        <end position="408"/>
    </location>
</feature>
<reference evidence="5" key="1">
    <citation type="submission" date="2023-08" db="EMBL/GenBank/DDBJ databases">
        <authorList>
            <person name="Audoor S."/>
            <person name="Bilcke G."/>
        </authorList>
    </citation>
    <scope>NUCLEOTIDE SEQUENCE</scope>
</reference>
<feature type="compositionally biased region" description="Basic and acidic residues" evidence="2">
    <location>
        <begin position="442"/>
        <end position="463"/>
    </location>
</feature>
<dbReference type="SUPFAM" id="SSF51905">
    <property type="entry name" value="FAD/NAD(P)-binding domain"/>
    <property type="match status" value="1"/>
</dbReference>
<evidence type="ECO:0000256" key="2">
    <source>
        <dbReference type="SAM" id="MobiDB-lite"/>
    </source>
</evidence>
<organism evidence="5 6">
    <name type="scientific">Cylindrotheca closterium</name>
    <dbReference type="NCBI Taxonomy" id="2856"/>
    <lineage>
        <taxon>Eukaryota</taxon>
        <taxon>Sar</taxon>
        <taxon>Stramenopiles</taxon>
        <taxon>Ochrophyta</taxon>
        <taxon>Bacillariophyta</taxon>
        <taxon>Bacillariophyceae</taxon>
        <taxon>Bacillariophycidae</taxon>
        <taxon>Bacillariales</taxon>
        <taxon>Bacillariaceae</taxon>
        <taxon>Cylindrotheca</taxon>
    </lineage>
</organism>
<dbReference type="Pfam" id="PF00160">
    <property type="entry name" value="Pro_isomerase"/>
    <property type="match status" value="1"/>
</dbReference>
<dbReference type="InterPro" id="IPR045892">
    <property type="entry name" value="CrtISO-like"/>
</dbReference>
<dbReference type="Pfam" id="PF01593">
    <property type="entry name" value="Amino_oxidase"/>
    <property type="match status" value="1"/>
</dbReference>
<proteinExistence type="predicted"/>
<evidence type="ECO:0000313" key="5">
    <source>
        <dbReference type="EMBL" id="CAJ1970288.1"/>
    </source>
</evidence>
<keyword evidence="3" id="KW-0812">Transmembrane</keyword>
<accession>A0AAD2GD66</accession>
<keyword evidence="3" id="KW-0472">Membrane</keyword>
<dbReference type="InterPro" id="IPR029000">
    <property type="entry name" value="Cyclophilin-like_dom_sf"/>
</dbReference>
<evidence type="ECO:0000256" key="1">
    <source>
        <dbReference type="SAM" id="Coils"/>
    </source>
</evidence>
<feature type="region of interest" description="Disordered" evidence="2">
    <location>
        <begin position="1"/>
        <end position="47"/>
    </location>
</feature>
<keyword evidence="6" id="KW-1185">Reference proteome</keyword>
<keyword evidence="1" id="KW-0175">Coiled coil</keyword>
<dbReference type="InterPro" id="IPR036188">
    <property type="entry name" value="FAD/NAD-bd_sf"/>
</dbReference>
<dbReference type="GO" id="GO:0003755">
    <property type="term" value="F:peptidyl-prolyl cis-trans isomerase activity"/>
    <property type="evidence" value="ECO:0007669"/>
    <property type="project" value="InterPro"/>
</dbReference>
<feature type="transmembrane region" description="Helical" evidence="3">
    <location>
        <begin position="53"/>
        <end position="72"/>
    </location>
</feature>
<dbReference type="PANTHER" id="PTHR46313:SF3">
    <property type="entry name" value="PROLYCOPENE ISOMERASE, CHLOROPLASTIC"/>
    <property type="match status" value="1"/>
</dbReference>
<evidence type="ECO:0000259" key="4">
    <source>
        <dbReference type="PROSITE" id="PS50072"/>
    </source>
</evidence>
<dbReference type="Gene3D" id="2.40.100.10">
    <property type="entry name" value="Cyclophilin-like"/>
    <property type="match status" value="1"/>
</dbReference>
<evidence type="ECO:0000313" key="6">
    <source>
        <dbReference type="Proteomes" id="UP001295423"/>
    </source>
</evidence>
<evidence type="ECO:0000256" key="3">
    <source>
        <dbReference type="SAM" id="Phobius"/>
    </source>
</evidence>
<dbReference type="InterPro" id="IPR002937">
    <property type="entry name" value="Amino_oxidase"/>
</dbReference>
<dbReference type="GO" id="GO:0016491">
    <property type="term" value="F:oxidoreductase activity"/>
    <property type="evidence" value="ECO:0007669"/>
    <property type="project" value="InterPro"/>
</dbReference>
<feature type="region of interest" description="Disordered" evidence="2">
    <location>
        <begin position="430"/>
        <end position="463"/>
    </location>
</feature>
<protein>
    <recommendedName>
        <fullName evidence="4">PPIase cyclophilin-type domain-containing protein</fullName>
    </recommendedName>
</protein>
<dbReference type="PROSITE" id="PS50072">
    <property type="entry name" value="CSA_PPIASE_2"/>
    <property type="match status" value="1"/>
</dbReference>
<dbReference type="Gene3D" id="3.50.50.60">
    <property type="entry name" value="FAD/NAD(P)-binding domain"/>
    <property type="match status" value="2"/>
</dbReference>
<name>A0AAD2GD66_9STRA</name>
<dbReference type="EMBL" id="CAKOGP040002491">
    <property type="protein sequence ID" value="CAJ1970288.1"/>
    <property type="molecule type" value="Genomic_DNA"/>
</dbReference>
<dbReference type="SUPFAM" id="SSF50891">
    <property type="entry name" value="Cyclophilin-like"/>
    <property type="match status" value="1"/>
</dbReference>
<dbReference type="Proteomes" id="UP001295423">
    <property type="component" value="Unassembled WGS sequence"/>
</dbReference>
<sequence length="1069" mass="118966">MSSGVQQRKKSDISSQIEHGVSPEKKGPEPKNSLAGRPRRRRRAPGQPLAREWVLGFGLMMVGVLLAGYFLMSRHEKVQMEHLREDIIHDKVEPMSREWEEKLAALEEERDSLKKEVTESAQFKEGKTQLEEQIHQVEDIREKQEHDIQHLIDYKRQMQRNIELLSKTELLEKFGPGPHYVEINLGFDPEFPKGNESDGNTGRIVIELAPVEEMPHTVYWFLEQVNRTLYDGCSFHRNAGHVIQGGPAPNFLSPPEAKLNRRFVDAGFHSVLFQEYSPNFPHKKYTLGFAGRPGGPDFYISTMDNSLLHGPGGQTNYEDSSEADPCFAKVIDGFDTVDRMLLSPVKPGNYRAMVTNVAITSMKIVSYERKKEEKGETLTKDEAEEEKVKNEVIESSKEEKLSKSEKEELVEEVEKKSKYLKHEIVDSSSERKEKEVVDEDSESKLKNKLAEDVKQKQEATERKLENDSLDLDGVLKIRAKRREKRRIGQPMKLLVFGLALANGFVVPTMQHANQLKTSNSLFVATGDVATEEEVDCVVIGSGLAGLSCAALLSHCGKKTVVLESHDTPGGCTHSWTRRGFHFESGPSLYSGFSMDRSPNPLKNIFQIIEEDCEWITYDRWGTVLPNGEKFAPPIGPEGLAKTLKQHGGPGAEEEFASLMERMAPLSDAAQALSSLALREDAGAVVTLLKYPFELFRTLQQGQALNEPFSVIMDEMKLKNKFVINWLDMLCFLLQGLPASGTMNAVMAYMLADWYRPGVTLDFPKGGSGEIANALVRGVNKFGGEVRLNSHVDEIIVDQNRAVGVKLASGKVIRAKHAVVSNADPFITNKMLSSARLAGHLSNEAIEYMNKLINTDAEDGGVPNLKSFIHIHAGIDASGLPTVASEDFPTQWAVVRDWDLPEGVEAPRNIVLCSMPSLIDPSLAPEGKHVLHAYVPATEPYEWWEGLDRDSDDYKKKKEEAADFLWSAIEEYVPDARNRAVPGTVQVGTPLTHERFLRRTRGAYGPRVEAGKSTLPGHKTPLEGLFLCGDFTFPGIGVPATAASGAVTANTLVSVPQHLGMLSKIRLPEK</sequence>
<dbReference type="InterPro" id="IPR002130">
    <property type="entry name" value="Cyclophilin-type_PPIase_dom"/>
</dbReference>